<dbReference type="AlphaFoldDB" id="A0A926D1P6"/>
<protein>
    <recommendedName>
        <fullName evidence="3">DUF1540 domain-containing protein</fullName>
    </recommendedName>
</protein>
<dbReference type="EMBL" id="JACRSO010000003">
    <property type="protein sequence ID" value="MBC8529601.1"/>
    <property type="molecule type" value="Genomic_DNA"/>
</dbReference>
<sequence length="61" mass="6855">MPSIKACANYFCVYNASNRCTLEQISLDVQGGCEDCIYITLAGWKLKRLRIKTLKALGGRR</sequence>
<evidence type="ECO:0008006" key="3">
    <source>
        <dbReference type="Google" id="ProtNLM"/>
    </source>
</evidence>
<dbReference type="Proteomes" id="UP000654279">
    <property type="component" value="Unassembled WGS sequence"/>
</dbReference>
<keyword evidence="2" id="KW-1185">Reference proteome</keyword>
<evidence type="ECO:0000313" key="1">
    <source>
        <dbReference type="EMBL" id="MBC8529601.1"/>
    </source>
</evidence>
<name>A0A926D1P6_9FIRM</name>
<proteinExistence type="predicted"/>
<accession>A0A926D1P6</accession>
<organism evidence="1 2">
    <name type="scientific">Luoshenia tenuis</name>
    <dbReference type="NCBI Taxonomy" id="2763654"/>
    <lineage>
        <taxon>Bacteria</taxon>
        <taxon>Bacillati</taxon>
        <taxon>Bacillota</taxon>
        <taxon>Clostridia</taxon>
        <taxon>Christensenellales</taxon>
        <taxon>Christensenellaceae</taxon>
        <taxon>Luoshenia</taxon>
    </lineage>
</organism>
<evidence type="ECO:0000313" key="2">
    <source>
        <dbReference type="Proteomes" id="UP000654279"/>
    </source>
</evidence>
<comment type="caution">
    <text evidence="1">The sequence shown here is derived from an EMBL/GenBank/DDBJ whole genome shotgun (WGS) entry which is preliminary data.</text>
</comment>
<dbReference type="RefSeq" id="WP_249285418.1">
    <property type="nucleotide sequence ID" value="NZ_JACRSO010000003.1"/>
</dbReference>
<reference evidence="1" key="1">
    <citation type="submission" date="2020-08" db="EMBL/GenBank/DDBJ databases">
        <title>Genome public.</title>
        <authorList>
            <person name="Liu C."/>
            <person name="Sun Q."/>
        </authorList>
    </citation>
    <scope>NUCLEOTIDE SEQUENCE</scope>
    <source>
        <strain evidence="1">NSJ-44</strain>
    </source>
</reference>
<gene>
    <name evidence="1" type="ORF">H8699_09200</name>
</gene>